<dbReference type="Proteomes" id="UP000046155">
    <property type="component" value="Unassembled WGS sequence"/>
</dbReference>
<keyword evidence="1" id="KW-0812">Transmembrane</keyword>
<feature type="transmembrane region" description="Helical" evidence="1">
    <location>
        <begin position="314"/>
        <end position="332"/>
    </location>
</feature>
<evidence type="ECO:0000259" key="3">
    <source>
        <dbReference type="Pfam" id="PF26514"/>
    </source>
</evidence>
<name>A0A0B7MIR2_9FIRM</name>
<feature type="signal peptide" evidence="2">
    <location>
        <begin position="1"/>
        <end position="32"/>
    </location>
</feature>
<gene>
    <name evidence="4" type="ORF">SSCH_130006</name>
</gene>
<dbReference type="EMBL" id="CDRZ01000035">
    <property type="protein sequence ID" value="CEO87841.1"/>
    <property type="molecule type" value="Genomic_DNA"/>
</dbReference>
<sequence length="337" mass="35093">MIMERKNKLFACVLFFVALVFIIGLCPSPASAQDLVRLGGELYIPEGEQANNTLVLFGSTRIDGEVWQGTVNIFGNTKINGKAGSVVAVGGPANITGSTWDLVVVGGSAAISGEVNGNLVVVGGSLHLTPSARIDGDMVVVGSTLAMDPGAVVTGSEVSLTLEEALAGQIGQWFKGHPFPGPLSPAFWWRLANLFLTAVVLVIISILFPKATANTAGELAKRPLPSFLWGILIAFLAIPTTILLIITILGIPLAGLLWLALACAYFLGFAGLSSLVGKKTLTALGIEQPELYLSALLGAIFIGIITLLPYAGVLVGWLLKITGLGAAVVSLANRRHA</sequence>
<evidence type="ECO:0000256" key="1">
    <source>
        <dbReference type="SAM" id="Phobius"/>
    </source>
</evidence>
<protein>
    <recommendedName>
        <fullName evidence="3">DUF8173 domain-containing protein</fullName>
    </recommendedName>
</protein>
<accession>A0A0B7MIR2</accession>
<feature type="transmembrane region" description="Helical" evidence="1">
    <location>
        <begin position="187"/>
        <end position="208"/>
    </location>
</feature>
<feature type="domain" description="DUF8173" evidence="3">
    <location>
        <begin position="192"/>
        <end position="332"/>
    </location>
</feature>
<evidence type="ECO:0000256" key="2">
    <source>
        <dbReference type="SAM" id="SignalP"/>
    </source>
</evidence>
<dbReference type="Pfam" id="PF26514">
    <property type="entry name" value="DUF8173"/>
    <property type="match status" value="1"/>
</dbReference>
<feature type="transmembrane region" description="Helical" evidence="1">
    <location>
        <begin position="228"/>
        <end position="251"/>
    </location>
</feature>
<evidence type="ECO:0000313" key="4">
    <source>
        <dbReference type="EMBL" id="CEO87841.1"/>
    </source>
</evidence>
<dbReference type="InterPro" id="IPR058486">
    <property type="entry name" value="DUF8173"/>
</dbReference>
<reference evidence="5" key="1">
    <citation type="submission" date="2015-01" db="EMBL/GenBank/DDBJ databases">
        <authorList>
            <person name="Manzoor Shahid"/>
            <person name="Zubair Saima"/>
        </authorList>
    </citation>
    <scope>NUCLEOTIDE SEQUENCE [LARGE SCALE GENOMIC DNA]</scope>
    <source>
        <strain evidence="5">Sp3</strain>
    </source>
</reference>
<keyword evidence="1" id="KW-0472">Membrane</keyword>
<dbReference type="AlphaFoldDB" id="A0A0B7MIR2"/>
<organism evidence="4 5">
    <name type="scientific">Syntrophaceticus schinkii</name>
    <dbReference type="NCBI Taxonomy" id="499207"/>
    <lineage>
        <taxon>Bacteria</taxon>
        <taxon>Bacillati</taxon>
        <taxon>Bacillota</taxon>
        <taxon>Clostridia</taxon>
        <taxon>Thermoanaerobacterales</taxon>
        <taxon>Thermoanaerobacterales Family III. Incertae Sedis</taxon>
        <taxon>Syntrophaceticus</taxon>
    </lineage>
</organism>
<keyword evidence="1" id="KW-1133">Transmembrane helix</keyword>
<keyword evidence="5" id="KW-1185">Reference proteome</keyword>
<feature type="transmembrane region" description="Helical" evidence="1">
    <location>
        <begin position="257"/>
        <end position="277"/>
    </location>
</feature>
<keyword evidence="2" id="KW-0732">Signal</keyword>
<evidence type="ECO:0000313" key="5">
    <source>
        <dbReference type="Proteomes" id="UP000046155"/>
    </source>
</evidence>
<feature type="transmembrane region" description="Helical" evidence="1">
    <location>
        <begin position="289"/>
        <end position="308"/>
    </location>
</feature>
<feature type="chain" id="PRO_5002134769" description="DUF8173 domain-containing protein" evidence="2">
    <location>
        <begin position="33"/>
        <end position="337"/>
    </location>
</feature>
<proteinExistence type="predicted"/>